<feature type="transmembrane region" description="Helical" evidence="9">
    <location>
        <begin position="75"/>
        <end position="97"/>
    </location>
</feature>
<organism evidence="10 11">
    <name type="scientific">Pseudomonas cuatrocienegasensis</name>
    <dbReference type="NCBI Taxonomy" id="543360"/>
    <lineage>
        <taxon>Bacteria</taxon>
        <taxon>Pseudomonadati</taxon>
        <taxon>Pseudomonadota</taxon>
        <taxon>Gammaproteobacteria</taxon>
        <taxon>Pseudomonadales</taxon>
        <taxon>Pseudomonadaceae</taxon>
        <taxon>Pseudomonas</taxon>
    </lineage>
</organism>
<keyword evidence="2" id="KW-0813">Transport</keyword>
<dbReference type="PANTHER" id="PTHR42865">
    <property type="entry name" value="PROTON/GLUTAMATE-ASPARTATE SYMPORTER"/>
    <property type="match status" value="1"/>
</dbReference>
<feature type="transmembrane region" description="Helical" evidence="9">
    <location>
        <begin position="178"/>
        <end position="197"/>
    </location>
</feature>
<comment type="subcellular location">
    <subcellularLocation>
        <location evidence="1">Cell membrane</location>
        <topology evidence="1">Multi-pass membrane protein</topology>
    </subcellularLocation>
</comment>
<evidence type="ECO:0000256" key="2">
    <source>
        <dbReference type="ARBA" id="ARBA00022448"/>
    </source>
</evidence>
<feature type="transmembrane region" description="Helical" evidence="9">
    <location>
        <begin position="249"/>
        <end position="267"/>
    </location>
</feature>
<dbReference type="InterPro" id="IPR001991">
    <property type="entry name" value="Na-dicarboxylate_symporter"/>
</dbReference>
<evidence type="ECO:0000313" key="11">
    <source>
        <dbReference type="Proteomes" id="UP000198512"/>
    </source>
</evidence>
<feature type="transmembrane region" description="Helical" evidence="9">
    <location>
        <begin position="320"/>
        <end position="337"/>
    </location>
</feature>
<dbReference type="PRINTS" id="PR00173">
    <property type="entry name" value="EDTRNSPORT"/>
</dbReference>
<keyword evidence="7 9" id="KW-1133">Transmembrane helix</keyword>
<proteinExistence type="predicted"/>
<keyword evidence="3" id="KW-1003">Cell membrane</keyword>
<keyword evidence="6" id="KW-0769">Symport</keyword>
<sequence>MKISFGLSTKIFIGFTTGMLFGLVAPEWGVALKPLGDAFIRAIQMLIIPIVFFSVAAGIANMGDVGKLKRVGGKTLVIYTVMTVCAGIVGLIVANVLQPGAEFSTAGVSVASASEVPTIGQFLLSMIPSNILDSMAKGSVIQVILIAVLVGVAMVLLGDKASAIKTLCDQASNVIMKLLDMVMAVSPYGVFALMAFSMGNYGLEIFSQVGQFILADWIGVLIVLLITLVVVVAYTKISPLYLLKSLGKVWMVTLSTTSSAATLPMSMKVTNEDLQVPSWITSFMLPLGATINLMGAAVYLSVLAVFAARFYGVELSMGQMVNVVMVGTLLAMAAPGIPGGGIVMGTLMLQIMGLPFELVGVIAGIYRVIDMGHTSLNVTGDVVGALLVAKSEGLIHCPEGVPVSTEPNQAAVTQ</sequence>
<name>A0ABY1BD67_9PSED</name>
<dbReference type="Pfam" id="PF00375">
    <property type="entry name" value="SDF"/>
    <property type="match status" value="1"/>
</dbReference>
<evidence type="ECO:0000256" key="6">
    <source>
        <dbReference type="ARBA" id="ARBA00022847"/>
    </source>
</evidence>
<keyword evidence="4" id="KW-0997">Cell inner membrane</keyword>
<dbReference type="InterPro" id="IPR018107">
    <property type="entry name" value="Na-dicarboxylate_symporter_CS"/>
</dbReference>
<feature type="transmembrane region" description="Helical" evidence="9">
    <location>
        <begin position="139"/>
        <end position="157"/>
    </location>
</feature>
<comment type="caution">
    <text evidence="10">The sequence shown here is derived from an EMBL/GenBank/DDBJ whole genome shotgun (WGS) entry which is preliminary data.</text>
</comment>
<evidence type="ECO:0000256" key="7">
    <source>
        <dbReference type="ARBA" id="ARBA00022989"/>
    </source>
</evidence>
<dbReference type="InterPro" id="IPR036458">
    <property type="entry name" value="Na:dicarbo_symporter_sf"/>
</dbReference>
<dbReference type="PANTHER" id="PTHR42865:SF7">
    <property type="entry name" value="PROTON_GLUTAMATE-ASPARTATE SYMPORTER"/>
    <property type="match status" value="1"/>
</dbReference>
<feature type="transmembrane region" description="Helical" evidence="9">
    <location>
        <begin position="217"/>
        <end position="237"/>
    </location>
</feature>
<evidence type="ECO:0000256" key="9">
    <source>
        <dbReference type="SAM" id="Phobius"/>
    </source>
</evidence>
<reference evidence="10 11" key="1">
    <citation type="submission" date="2016-10" db="EMBL/GenBank/DDBJ databases">
        <authorList>
            <person name="Varghese N."/>
            <person name="Submissions S."/>
        </authorList>
    </citation>
    <scope>NUCLEOTIDE SEQUENCE [LARGE SCALE GENOMIC DNA]</scope>
    <source>
        <strain evidence="10 11">CIP 109853</strain>
    </source>
</reference>
<protein>
    <submittedName>
        <fullName evidence="10">Na+/H+-dicarboxylate symporter</fullName>
    </submittedName>
</protein>
<keyword evidence="11" id="KW-1185">Reference proteome</keyword>
<dbReference type="RefSeq" id="WP_069519959.1">
    <property type="nucleotide sequence ID" value="NZ_FOFP01000007.1"/>
</dbReference>
<gene>
    <name evidence="10" type="ORF">SAMN05216600_107125</name>
</gene>
<dbReference type="PROSITE" id="PS00713">
    <property type="entry name" value="NA_DICARBOXYL_SYMP_1"/>
    <property type="match status" value="1"/>
</dbReference>
<evidence type="ECO:0000313" key="10">
    <source>
        <dbReference type="EMBL" id="SEQ57976.1"/>
    </source>
</evidence>
<feature type="transmembrane region" description="Helical" evidence="9">
    <location>
        <begin position="343"/>
        <end position="366"/>
    </location>
</feature>
<keyword evidence="8 9" id="KW-0472">Membrane</keyword>
<evidence type="ECO:0000256" key="8">
    <source>
        <dbReference type="ARBA" id="ARBA00023136"/>
    </source>
</evidence>
<accession>A0ABY1BD67</accession>
<dbReference type="EMBL" id="FOFP01000007">
    <property type="protein sequence ID" value="SEQ57976.1"/>
    <property type="molecule type" value="Genomic_DNA"/>
</dbReference>
<feature type="transmembrane region" description="Helical" evidence="9">
    <location>
        <begin position="38"/>
        <end position="63"/>
    </location>
</feature>
<dbReference type="Gene3D" id="1.10.3860.10">
    <property type="entry name" value="Sodium:dicarboxylate symporter"/>
    <property type="match status" value="1"/>
</dbReference>
<feature type="transmembrane region" description="Helical" evidence="9">
    <location>
        <begin position="287"/>
        <end position="308"/>
    </location>
</feature>
<feature type="transmembrane region" description="Helical" evidence="9">
    <location>
        <begin position="12"/>
        <end position="32"/>
    </location>
</feature>
<evidence type="ECO:0000256" key="4">
    <source>
        <dbReference type="ARBA" id="ARBA00022519"/>
    </source>
</evidence>
<evidence type="ECO:0000256" key="3">
    <source>
        <dbReference type="ARBA" id="ARBA00022475"/>
    </source>
</evidence>
<evidence type="ECO:0000256" key="1">
    <source>
        <dbReference type="ARBA" id="ARBA00004651"/>
    </source>
</evidence>
<dbReference type="Proteomes" id="UP000198512">
    <property type="component" value="Unassembled WGS sequence"/>
</dbReference>
<keyword evidence="5 9" id="KW-0812">Transmembrane</keyword>
<dbReference type="SUPFAM" id="SSF118215">
    <property type="entry name" value="Proton glutamate symport protein"/>
    <property type="match status" value="1"/>
</dbReference>
<evidence type="ECO:0000256" key="5">
    <source>
        <dbReference type="ARBA" id="ARBA00022692"/>
    </source>
</evidence>